<dbReference type="Proteomes" id="UP000013209">
    <property type="component" value="Unassembled WGS sequence"/>
</dbReference>
<keyword evidence="5 8" id="KW-0812">Transmembrane</keyword>
<dbReference type="InterPro" id="IPR037185">
    <property type="entry name" value="EmrE-like"/>
</dbReference>
<dbReference type="EMBL" id="APPH01000020">
    <property type="protein sequence ID" value="ENV08208.1"/>
    <property type="molecule type" value="Genomic_DNA"/>
</dbReference>
<comment type="subcellular location">
    <subcellularLocation>
        <location evidence="1">Cell membrane</location>
        <topology evidence="1">Multi-pass membrane protein</topology>
    </subcellularLocation>
</comment>
<feature type="domain" description="EamA" evidence="9">
    <location>
        <begin position="3"/>
        <end position="139"/>
    </location>
</feature>
<dbReference type="STRING" id="1144672.F966_04073"/>
<dbReference type="PATRIC" id="fig|1144672.3.peg.3933"/>
<feature type="transmembrane region" description="Helical" evidence="8">
    <location>
        <begin position="102"/>
        <end position="120"/>
    </location>
</feature>
<keyword evidence="6 8" id="KW-1133">Transmembrane helix</keyword>
<evidence type="ECO:0000256" key="2">
    <source>
        <dbReference type="ARBA" id="ARBA00007362"/>
    </source>
</evidence>
<evidence type="ECO:0000313" key="11">
    <source>
        <dbReference type="Proteomes" id="UP000013209"/>
    </source>
</evidence>
<feature type="transmembrane region" description="Helical" evidence="8">
    <location>
        <begin position="236"/>
        <end position="257"/>
    </location>
</feature>
<dbReference type="RefSeq" id="WP_004808503.1">
    <property type="nucleotide sequence ID" value="NZ_KB849440.1"/>
</dbReference>
<evidence type="ECO:0000259" key="9">
    <source>
        <dbReference type="Pfam" id="PF00892"/>
    </source>
</evidence>
<dbReference type="SUPFAM" id="SSF103481">
    <property type="entry name" value="Multidrug resistance efflux transporter EmrE"/>
    <property type="match status" value="1"/>
</dbReference>
<evidence type="ECO:0000256" key="7">
    <source>
        <dbReference type="ARBA" id="ARBA00023136"/>
    </source>
</evidence>
<keyword evidence="3" id="KW-0813">Transport</keyword>
<accession>N8XL98</accession>
<sequence length="314" mass="35342">MFKGIAYSVLASVTFGVLYFYTQLLGAFDSEQTFGWRIIATLPVLTLFMWFSGDLIHIKHIFKRIVAQPSLLLLLIITSVLTSAQLWLFLWAPMHGRGLQVSLGYFLLPLVLVLAGSILYGEKLSKLQYVAVLLAAFGVGHEVWRLGSIAWETVFVALGYAAYFILRKKIQTDNLGGFWWDLLLILPVAIFFTQTGDTPYLKFLEYPSLILVVIGLGLLSAIGLGSYILASRYLPLIIFGLLGYLEPVLLALVSLLIGEKIGADEWLTYIPIWLAVLVLVVEGAMHLYQQRKRKQHLELNLKQYSQRVNLDDKS</sequence>
<comment type="similarity">
    <text evidence="2">Belongs to the EamA transporter family.</text>
</comment>
<evidence type="ECO:0000256" key="6">
    <source>
        <dbReference type="ARBA" id="ARBA00022989"/>
    </source>
</evidence>
<dbReference type="InterPro" id="IPR000620">
    <property type="entry name" value="EamA_dom"/>
</dbReference>
<evidence type="ECO:0000313" key="10">
    <source>
        <dbReference type="EMBL" id="ENV08208.1"/>
    </source>
</evidence>
<evidence type="ECO:0000256" key="1">
    <source>
        <dbReference type="ARBA" id="ARBA00004651"/>
    </source>
</evidence>
<feature type="transmembrane region" description="Helical" evidence="8">
    <location>
        <begin position="127"/>
        <end position="143"/>
    </location>
</feature>
<keyword evidence="4" id="KW-1003">Cell membrane</keyword>
<feature type="transmembrane region" description="Helical" evidence="8">
    <location>
        <begin position="269"/>
        <end position="288"/>
    </location>
</feature>
<comment type="caution">
    <text evidence="10">The sequence shown here is derived from an EMBL/GenBank/DDBJ whole genome shotgun (WGS) entry which is preliminary data.</text>
</comment>
<dbReference type="HOGENOM" id="CLU_054508_2_0_6"/>
<dbReference type="eggNOG" id="COG2962">
    <property type="taxonomic scope" value="Bacteria"/>
</dbReference>
<organism evidence="10 11">
    <name type="scientific">Acinetobacter higginsii</name>
    <dbReference type="NCBI Taxonomy" id="70347"/>
    <lineage>
        <taxon>Bacteria</taxon>
        <taxon>Pseudomonadati</taxon>
        <taxon>Pseudomonadota</taxon>
        <taxon>Gammaproteobacteria</taxon>
        <taxon>Moraxellales</taxon>
        <taxon>Moraxellaceae</taxon>
        <taxon>Acinetobacter</taxon>
    </lineage>
</organism>
<gene>
    <name evidence="10" type="ORF">F966_04073</name>
</gene>
<proteinExistence type="inferred from homology"/>
<dbReference type="InterPro" id="IPR004626">
    <property type="entry name" value="RarD"/>
</dbReference>
<name>N8XL98_9GAMM</name>
<feature type="transmembrane region" description="Helical" evidence="8">
    <location>
        <begin position="149"/>
        <end position="166"/>
    </location>
</feature>
<feature type="transmembrane region" description="Helical" evidence="8">
    <location>
        <begin position="178"/>
        <end position="196"/>
    </location>
</feature>
<feature type="transmembrane region" description="Helical" evidence="8">
    <location>
        <begin position="34"/>
        <end position="51"/>
    </location>
</feature>
<evidence type="ECO:0000256" key="3">
    <source>
        <dbReference type="ARBA" id="ARBA00022448"/>
    </source>
</evidence>
<dbReference type="AlphaFoldDB" id="N8XL98"/>
<feature type="transmembrane region" description="Helical" evidence="8">
    <location>
        <begin position="71"/>
        <end position="90"/>
    </location>
</feature>
<reference evidence="10 11" key="1">
    <citation type="submission" date="2013-02" db="EMBL/GenBank/DDBJ databases">
        <title>The Genome Sequence of Acinetobacter sp. CIP 56.2.</title>
        <authorList>
            <consortium name="The Broad Institute Genome Sequencing Platform"/>
            <consortium name="The Broad Institute Genome Sequencing Center for Infectious Disease"/>
            <person name="Cerqueira G."/>
            <person name="Feldgarden M."/>
            <person name="Courvalin P."/>
            <person name="Perichon B."/>
            <person name="Grillot-Courvalin C."/>
            <person name="Clermont D."/>
            <person name="Rocha E."/>
            <person name="Yoon E.-J."/>
            <person name="Nemec A."/>
            <person name="Walker B."/>
            <person name="Young S.K."/>
            <person name="Zeng Q."/>
            <person name="Gargeya S."/>
            <person name="Fitzgerald M."/>
            <person name="Haas B."/>
            <person name="Abouelleil A."/>
            <person name="Alvarado L."/>
            <person name="Arachchi H.M."/>
            <person name="Berlin A.M."/>
            <person name="Chapman S.B."/>
            <person name="Dewar J."/>
            <person name="Goldberg J."/>
            <person name="Griggs A."/>
            <person name="Gujja S."/>
            <person name="Hansen M."/>
            <person name="Howarth C."/>
            <person name="Imamovic A."/>
            <person name="Larimer J."/>
            <person name="McCowan C."/>
            <person name="Murphy C."/>
            <person name="Neiman D."/>
            <person name="Pearson M."/>
            <person name="Priest M."/>
            <person name="Roberts A."/>
            <person name="Saif S."/>
            <person name="Shea T."/>
            <person name="Sisk P."/>
            <person name="Sykes S."/>
            <person name="Wortman J."/>
            <person name="Nusbaum C."/>
            <person name="Birren B."/>
        </authorList>
    </citation>
    <scope>NUCLEOTIDE SEQUENCE [LARGE SCALE GENOMIC DNA]</scope>
    <source>
        <strain evidence="10 11">CIP 56.2</strain>
    </source>
</reference>
<protein>
    <submittedName>
        <fullName evidence="10">Protein RarD</fullName>
    </submittedName>
</protein>
<evidence type="ECO:0000256" key="4">
    <source>
        <dbReference type="ARBA" id="ARBA00022475"/>
    </source>
</evidence>
<dbReference type="GO" id="GO:0005886">
    <property type="term" value="C:plasma membrane"/>
    <property type="evidence" value="ECO:0007669"/>
    <property type="project" value="UniProtKB-SubCell"/>
</dbReference>
<feature type="transmembrane region" description="Helical" evidence="8">
    <location>
        <begin position="208"/>
        <end position="229"/>
    </location>
</feature>
<dbReference type="Pfam" id="PF00892">
    <property type="entry name" value="EamA"/>
    <property type="match status" value="1"/>
</dbReference>
<keyword evidence="7 8" id="KW-0472">Membrane</keyword>
<evidence type="ECO:0000256" key="5">
    <source>
        <dbReference type="ARBA" id="ARBA00022692"/>
    </source>
</evidence>
<evidence type="ECO:0000256" key="8">
    <source>
        <dbReference type="SAM" id="Phobius"/>
    </source>
</evidence>
<dbReference type="NCBIfam" id="TIGR00688">
    <property type="entry name" value="rarD"/>
    <property type="match status" value="1"/>
</dbReference>
<feature type="transmembrane region" description="Helical" evidence="8">
    <location>
        <begin position="5"/>
        <end position="22"/>
    </location>
</feature>